<dbReference type="KEGG" id="abas:ACPOL_7112"/>
<proteinExistence type="predicted"/>
<geneLocation type="plasmid" evidence="2">
    <name>pacpol4</name>
</geneLocation>
<evidence type="ECO:0000313" key="2">
    <source>
        <dbReference type="Proteomes" id="UP000253606"/>
    </source>
</evidence>
<name>A0A2Z5GC52_9BACT</name>
<dbReference type="Proteomes" id="UP000253606">
    <property type="component" value="Plasmid pACPOL4"/>
</dbReference>
<accession>A0A2Z5GC52</accession>
<organism evidence="1 2">
    <name type="scientific">Acidisarcina polymorpha</name>
    <dbReference type="NCBI Taxonomy" id="2211140"/>
    <lineage>
        <taxon>Bacteria</taxon>
        <taxon>Pseudomonadati</taxon>
        <taxon>Acidobacteriota</taxon>
        <taxon>Terriglobia</taxon>
        <taxon>Terriglobales</taxon>
        <taxon>Acidobacteriaceae</taxon>
        <taxon>Acidisarcina</taxon>
    </lineage>
</organism>
<keyword evidence="2" id="KW-1185">Reference proteome</keyword>
<reference evidence="1 2" key="1">
    <citation type="journal article" date="2018" name="Front. Microbiol.">
        <title>Hydrolytic Capabilities as a Key to Environmental Success: Chitinolytic and Cellulolytic Acidobacteria From Acidic Sub-arctic Soils and Boreal Peatlands.</title>
        <authorList>
            <person name="Belova S.E."/>
            <person name="Ravin N.V."/>
            <person name="Pankratov T.A."/>
            <person name="Rakitin A.L."/>
            <person name="Ivanova A.A."/>
            <person name="Beletsky A.V."/>
            <person name="Mardanov A.V."/>
            <person name="Sinninghe Damste J.S."/>
            <person name="Dedysh S.N."/>
        </authorList>
    </citation>
    <scope>NUCLEOTIDE SEQUENCE [LARGE SCALE GENOMIC DNA]</scope>
    <source>
        <strain evidence="1 2">SBC82</strain>
        <plasmid evidence="2">pacpol4</plasmid>
    </source>
</reference>
<sequence>MWIPLPKPLVKAFLFDGRIPAYQDEIKVLRFKQFQGGVIRINGCHLIAGVVKQRHSSGLEGWVMSNDENALGQGSPL</sequence>
<dbReference type="AlphaFoldDB" id="A0A2Z5GC52"/>
<protein>
    <submittedName>
        <fullName evidence="1">Uncharacterized protein</fullName>
    </submittedName>
</protein>
<gene>
    <name evidence="1" type="ORF">ACPOL_7112</name>
</gene>
<dbReference type="EMBL" id="CP030843">
    <property type="protein sequence ID" value="AXC16304.1"/>
    <property type="molecule type" value="Genomic_DNA"/>
</dbReference>
<keyword evidence="1" id="KW-0614">Plasmid</keyword>
<evidence type="ECO:0000313" key="1">
    <source>
        <dbReference type="EMBL" id="AXC16304.1"/>
    </source>
</evidence>